<dbReference type="Pfam" id="PF22745">
    <property type="entry name" value="Nlig-Ia"/>
    <property type="match status" value="1"/>
</dbReference>
<evidence type="ECO:0000256" key="15">
    <source>
        <dbReference type="HAMAP-Rule" id="MF_01588"/>
    </source>
</evidence>
<dbReference type="eggNOG" id="COG0272">
    <property type="taxonomic scope" value="Bacteria"/>
</dbReference>
<dbReference type="GO" id="GO:0006260">
    <property type="term" value="P:DNA replication"/>
    <property type="evidence" value="ECO:0007669"/>
    <property type="project" value="UniProtKB-KW"/>
</dbReference>
<dbReference type="SMART" id="SM00292">
    <property type="entry name" value="BRCT"/>
    <property type="match status" value="1"/>
</dbReference>
<dbReference type="SUPFAM" id="SSF56091">
    <property type="entry name" value="DNA ligase/mRNA capping enzyme, catalytic domain"/>
    <property type="match status" value="1"/>
</dbReference>
<comment type="similarity">
    <text evidence="14 15">Belongs to the NAD-dependent DNA ligase family. LigA subfamily.</text>
</comment>
<dbReference type="NCBIfam" id="NF005932">
    <property type="entry name" value="PRK07956.1"/>
    <property type="match status" value="1"/>
</dbReference>
<dbReference type="PROSITE" id="PS01056">
    <property type="entry name" value="DNA_LIGASE_N2"/>
    <property type="match status" value="1"/>
</dbReference>
<protein>
    <recommendedName>
        <fullName evidence="3 15">DNA ligase</fullName>
        <ecNumber evidence="2 15">6.5.1.2</ecNumber>
    </recommendedName>
    <alternativeName>
        <fullName evidence="15">Polydeoxyribonucleotide synthase [NAD(+)]</fullName>
    </alternativeName>
</protein>
<dbReference type="HOGENOM" id="CLU_007764_2_1_0"/>
<feature type="domain" description="BRCT" evidence="17">
    <location>
        <begin position="617"/>
        <end position="698"/>
    </location>
</feature>
<evidence type="ECO:0000256" key="2">
    <source>
        <dbReference type="ARBA" id="ARBA00012722"/>
    </source>
</evidence>
<dbReference type="GO" id="GO:0046872">
    <property type="term" value="F:metal ion binding"/>
    <property type="evidence" value="ECO:0007669"/>
    <property type="project" value="UniProtKB-KW"/>
</dbReference>
<feature type="binding site" evidence="15">
    <location>
        <position position="317"/>
    </location>
    <ligand>
        <name>NAD(+)</name>
        <dbReference type="ChEBI" id="CHEBI:57540"/>
    </ligand>
</feature>
<proteinExistence type="inferred from homology"/>
<dbReference type="OrthoDB" id="9759736at2"/>
<dbReference type="InterPro" id="IPR013840">
    <property type="entry name" value="DNAligase_N"/>
</dbReference>
<dbReference type="SUPFAM" id="SSF50249">
    <property type="entry name" value="Nucleic acid-binding proteins"/>
    <property type="match status" value="1"/>
</dbReference>
<feature type="binding site" evidence="15">
    <location>
        <position position="171"/>
    </location>
    <ligand>
        <name>NAD(+)</name>
        <dbReference type="ChEBI" id="CHEBI:57540"/>
    </ligand>
</feature>
<dbReference type="Gene3D" id="2.40.50.140">
    <property type="entry name" value="Nucleic acid-binding proteins"/>
    <property type="match status" value="1"/>
</dbReference>
<keyword evidence="6 15" id="KW-0479">Metal-binding</keyword>
<feature type="binding site" evidence="15">
    <location>
        <position position="438"/>
    </location>
    <ligand>
        <name>Zn(2+)</name>
        <dbReference type="ChEBI" id="CHEBI:29105"/>
    </ligand>
</feature>
<reference evidence="18 19" key="1">
    <citation type="journal article" date="2014" name="PLoS ONE">
        <title>The first complete genome sequence of the class fimbriimonadia in the phylum armatimonadetes.</title>
        <authorList>
            <person name="Hu Z.Y."/>
            <person name="Wang Y.Z."/>
            <person name="Im W.T."/>
            <person name="Wang S.Y."/>
            <person name="Zhao G.P."/>
            <person name="Zheng H.J."/>
            <person name="Quan Z.X."/>
        </authorList>
    </citation>
    <scope>NUCLEOTIDE SEQUENCE [LARGE SCALE GENOMIC DNA]</scope>
    <source>
        <strain evidence="18">Gsoil 348</strain>
    </source>
</reference>
<feature type="binding site" evidence="15">
    <location>
        <position position="135"/>
    </location>
    <ligand>
        <name>NAD(+)</name>
        <dbReference type="ChEBI" id="CHEBI:57540"/>
    </ligand>
</feature>
<dbReference type="SUPFAM" id="SSF47781">
    <property type="entry name" value="RuvA domain 2-like"/>
    <property type="match status" value="1"/>
</dbReference>
<evidence type="ECO:0000256" key="5">
    <source>
        <dbReference type="ARBA" id="ARBA00022705"/>
    </source>
</evidence>
<dbReference type="Gene3D" id="6.20.10.30">
    <property type="match status" value="1"/>
</dbReference>
<feature type="binding site" evidence="15">
    <location>
        <position position="458"/>
    </location>
    <ligand>
        <name>Zn(2+)</name>
        <dbReference type="ChEBI" id="CHEBI:29105"/>
    </ligand>
</feature>
<evidence type="ECO:0000256" key="16">
    <source>
        <dbReference type="RuleBase" id="RU000618"/>
    </source>
</evidence>
<dbReference type="SMART" id="SM00532">
    <property type="entry name" value="LIGANc"/>
    <property type="match status" value="1"/>
</dbReference>
<dbReference type="InterPro" id="IPR001357">
    <property type="entry name" value="BRCT_dom"/>
</dbReference>
<keyword evidence="10 15" id="KW-0520">NAD</keyword>
<dbReference type="PROSITE" id="PS50172">
    <property type="entry name" value="BRCT"/>
    <property type="match status" value="1"/>
</dbReference>
<keyword evidence="11 15" id="KW-0234">DNA repair</keyword>
<dbReference type="InterPro" id="IPR004149">
    <property type="entry name" value="Znf_DNAligase_C4"/>
</dbReference>
<dbReference type="Pfam" id="PF00533">
    <property type="entry name" value="BRCT"/>
    <property type="match status" value="1"/>
</dbReference>
<dbReference type="InterPro" id="IPR012340">
    <property type="entry name" value="NA-bd_OB-fold"/>
</dbReference>
<gene>
    <name evidence="15" type="primary">ligA</name>
    <name evidence="18" type="ORF">OP10G_4608</name>
</gene>
<evidence type="ECO:0000313" key="18">
    <source>
        <dbReference type="EMBL" id="AIE87976.1"/>
    </source>
</evidence>
<evidence type="ECO:0000256" key="10">
    <source>
        <dbReference type="ARBA" id="ARBA00023027"/>
    </source>
</evidence>
<feature type="active site" description="N6-AMP-lysine intermediate" evidence="15">
    <location>
        <position position="114"/>
    </location>
</feature>
<dbReference type="FunFam" id="2.40.50.140:FF:000012">
    <property type="entry name" value="DNA ligase"/>
    <property type="match status" value="1"/>
</dbReference>
<dbReference type="Gene3D" id="1.10.287.610">
    <property type="entry name" value="Helix hairpin bin"/>
    <property type="match status" value="1"/>
</dbReference>
<dbReference type="CDD" id="cd00114">
    <property type="entry name" value="LIGANc"/>
    <property type="match status" value="1"/>
</dbReference>
<keyword evidence="4 15" id="KW-0436">Ligase</keyword>
<dbReference type="FunFam" id="1.10.287.610:FF:000002">
    <property type="entry name" value="DNA ligase"/>
    <property type="match status" value="1"/>
</dbReference>
<organism evidence="18 19">
    <name type="scientific">Fimbriimonas ginsengisoli Gsoil 348</name>
    <dbReference type="NCBI Taxonomy" id="661478"/>
    <lineage>
        <taxon>Bacteria</taxon>
        <taxon>Bacillati</taxon>
        <taxon>Armatimonadota</taxon>
        <taxon>Fimbriimonadia</taxon>
        <taxon>Fimbriimonadales</taxon>
        <taxon>Fimbriimonadaceae</taxon>
        <taxon>Fimbriimonas</taxon>
    </lineage>
</organism>
<feature type="binding site" evidence="15">
    <location>
        <position position="453"/>
    </location>
    <ligand>
        <name>Zn(2+)</name>
        <dbReference type="ChEBI" id="CHEBI:29105"/>
    </ligand>
</feature>
<comment type="cofactor">
    <cofactor evidence="15">
        <name>Mg(2+)</name>
        <dbReference type="ChEBI" id="CHEBI:18420"/>
    </cofactor>
    <cofactor evidence="15">
        <name>Mn(2+)</name>
        <dbReference type="ChEBI" id="CHEBI:29035"/>
    </cofactor>
</comment>
<dbReference type="SMART" id="SM00278">
    <property type="entry name" value="HhH1"/>
    <property type="match status" value="4"/>
</dbReference>
<dbReference type="HAMAP" id="MF_01588">
    <property type="entry name" value="DNA_ligase_A"/>
    <property type="match status" value="1"/>
</dbReference>
<evidence type="ECO:0000256" key="13">
    <source>
        <dbReference type="ARBA" id="ARBA00034005"/>
    </source>
</evidence>
<dbReference type="GO" id="GO:0005829">
    <property type="term" value="C:cytosol"/>
    <property type="evidence" value="ECO:0007669"/>
    <property type="project" value="TreeGrafter"/>
</dbReference>
<dbReference type="Pfam" id="PF12826">
    <property type="entry name" value="HHH_2"/>
    <property type="match status" value="1"/>
</dbReference>
<evidence type="ECO:0000256" key="6">
    <source>
        <dbReference type="ARBA" id="ARBA00022723"/>
    </source>
</evidence>
<dbReference type="PROSITE" id="PS01055">
    <property type="entry name" value="DNA_LIGASE_N1"/>
    <property type="match status" value="1"/>
</dbReference>
<dbReference type="InterPro" id="IPR033136">
    <property type="entry name" value="DNA_ligase_CS"/>
</dbReference>
<evidence type="ECO:0000256" key="14">
    <source>
        <dbReference type="ARBA" id="ARBA00060881"/>
    </source>
</evidence>
<dbReference type="NCBIfam" id="TIGR00575">
    <property type="entry name" value="dnlj"/>
    <property type="match status" value="1"/>
</dbReference>
<feature type="binding site" evidence="15">
    <location>
        <position position="112"/>
    </location>
    <ligand>
        <name>NAD(+)</name>
        <dbReference type="ChEBI" id="CHEBI:57540"/>
    </ligand>
</feature>
<name>A0A068NX11_FIMGI</name>
<feature type="binding site" evidence="15">
    <location>
        <position position="435"/>
    </location>
    <ligand>
        <name>Zn(2+)</name>
        <dbReference type="ChEBI" id="CHEBI:29105"/>
    </ligand>
</feature>
<evidence type="ECO:0000256" key="1">
    <source>
        <dbReference type="ARBA" id="ARBA00004067"/>
    </source>
</evidence>
<keyword evidence="12 15" id="KW-0464">Manganese</keyword>
<dbReference type="KEGG" id="fgi:OP10G_4608"/>
<dbReference type="RefSeq" id="WP_025228153.1">
    <property type="nucleotide sequence ID" value="NZ_CP007139.1"/>
</dbReference>
<dbReference type="Proteomes" id="UP000027982">
    <property type="component" value="Chromosome"/>
</dbReference>
<evidence type="ECO:0000256" key="7">
    <source>
        <dbReference type="ARBA" id="ARBA00022763"/>
    </source>
</evidence>
<evidence type="ECO:0000256" key="11">
    <source>
        <dbReference type="ARBA" id="ARBA00023204"/>
    </source>
</evidence>
<evidence type="ECO:0000256" key="12">
    <source>
        <dbReference type="ARBA" id="ARBA00023211"/>
    </source>
</evidence>
<dbReference type="InterPro" id="IPR004150">
    <property type="entry name" value="NAD_DNA_ligase_OB"/>
</dbReference>
<dbReference type="InterPro" id="IPR013839">
    <property type="entry name" value="DNAligase_adenylation"/>
</dbReference>
<dbReference type="InterPro" id="IPR010994">
    <property type="entry name" value="RuvA_2-like"/>
</dbReference>
<keyword evidence="5 15" id="KW-0235">DNA replication</keyword>
<keyword evidence="7 15" id="KW-0227">DNA damage</keyword>
<dbReference type="Pfam" id="PF03120">
    <property type="entry name" value="OB_DNA_ligase"/>
    <property type="match status" value="1"/>
</dbReference>
<dbReference type="EMBL" id="CP007139">
    <property type="protein sequence ID" value="AIE87976.1"/>
    <property type="molecule type" value="Genomic_DNA"/>
</dbReference>
<feature type="binding site" evidence="15">
    <location>
        <position position="341"/>
    </location>
    <ligand>
        <name>NAD(+)</name>
        <dbReference type="ChEBI" id="CHEBI:57540"/>
    </ligand>
</feature>
<accession>A0A068NX11</accession>
<dbReference type="GO" id="GO:0006281">
    <property type="term" value="P:DNA repair"/>
    <property type="evidence" value="ECO:0007669"/>
    <property type="project" value="UniProtKB-KW"/>
</dbReference>
<dbReference type="Gene3D" id="1.10.150.20">
    <property type="entry name" value="5' to 3' exonuclease, C-terminal subdomain"/>
    <property type="match status" value="2"/>
</dbReference>
<dbReference type="InterPro" id="IPR036420">
    <property type="entry name" value="BRCT_dom_sf"/>
</dbReference>
<feature type="binding site" evidence="15">
    <location>
        <begin position="31"/>
        <end position="35"/>
    </location>
    <ligand>
        <name>NAD(+)</name>
        <dbReference type="ChEBI" id="CHEBI:57540"/>
    </ligand>
</feature>
<evidence type="ECO:0000256" key="9">
    <source>
        <dbReference type="ARBA" id="ARBA00022842"/>
    </source>
</evidence>
<evidence type="ECO:0000313" key="19">
    <source>
        <dbReference type="Proteomes" id="UP000027982"/>
    </source>
</evidence>
<dbReference type="Gene3D" id="3.30.470.30">
    <property type="entry name" value="DNA ligase/mRNA capping enzyme"/>
    <property type="match status" value="1"/>
</dbReference>
<dbReference type="InterPro" id="IPR018239">
    <property type="entry name" value="DNA_ligase_AS"/>
</dbReference>
<feature type="binding site" evidence="15">
    <location>
        <begin position="80"/>
        <end position="81"/>
    </location>
    <ligand>
        <name>NAD(+)</name>
        <dbReference type="ChEBI" id="CHEBI:57540"/>
    </ligand>
</feature>
<dbReference type="PANTHER" id="PTHR23389">
    <property type="entry name" value="CHROMOSOME TRANSMISSION FIDELITY FACTOR 18"/>
    <property type="match status" value="1"/>
</dbReference>
<dbReference type="FunFam" id="1.10.150.20:FF:000007">
    <property type="entry name" value="DNA ligase"/>
    <property type="match status" value="1"/>
</dbReference>
<dbReference type="GO" id="GO:0003677">
    <property type="term" value="F:DNA binding"/>
    <property type="evidence" value="ECO:0007669"/>
    <property type="project" value="InterPro"/>
</dbReference>
<dbReference type="InterPro" id="IPR001679">
    <property type="entry name" value="DNA_ligase"/>
</dbReference>
<dbReference type="STRING" id="661478.OP10G_4608"/>
<dbReference type="GO" id="GO:0003911">
    <property type="term" value="F:DNA ligase (NAD+) activity"/>
    <property type="evidence" value="ECO:0007669"/>
    <property type="project" value="UniProtKB-UniRule"/>
</dbReference>
<dbReference type="FunFam" id="1.10.150.20:FF:000006">
    <property type="entry name" value="DNA ligase"/>
    <property type="match status" value="1"/>
</dbReference>
<keyword evidence="9 15" id="KW-0460">Magnesium</keyword>
<dbReference type="InterPro" id="IPR003583">
    <property type="entry name" value="Hlx-hairpin-Hlx_DNA-bd_motif"/>
</dbReference>
<comment type="function">
    <text evidence="1 15">DNA ligase that catalyzes the formation of phosphodiester linkages between 5'-phosphoryl and 3'-hydroxyl groups in double-stranded DNA using NAD as a coenzyme and as the energy source for the reaction. It is essential for DNA replication and repair of damaged DNA.</text>
</comment>
<dbReference type="PIRSF" id="PIRSF001604">
    <property type="entry name" value="LigA"/>
    <property type="match status" value="1"/>
</dbReference>
<keyword evidence="19" id="KW-1185">Reference proteome</keyword>
<dbReference type="Gene3D" id="3.40.50.10190">
    <property type="entry name" value="BRCT domain"/>
    <property type="match status" value="1"/>
</dbReference>
<dbReference type="InterPro" id="IPR041663">
    <property type="entry name" value="DisA/LigA_HHH"/>
</dbReference>
<evidence type="ECO:0000256" key="8">
    <source>
        <dbReference type="ARBA" id="ARBA00022833"/>
    </source>
</evidence>
<sequence>MDPAARVAELRDEIEHHSHLYYVLDTPEISDSEYDRLFRELQDLEAAHPELASDDSPTLKVGAPPVSAFKPHRHAVPMLSLDNAFGEEELRAFDDRIRRGLETDGHTEYFVELKFDGASISLTYVDGKLDVAATRGDGTTGEEITPNARTIRGVPLKLREALPGRIEVRGEVVMLRSDFEKINEARAAAGEQVFANPRNAAAGGLRQLDSRLTAKRKLRFFAFGVGQVELLSGKAEGDLEKPAPEEAETRHAVRQRGLIRRLAPTQSGTLERLKELGFPARTEVQVVRGFDELHAFVQAVQAKRAELPFNIDGVVIKVNELDQQEALGFTSRGPRWATAYKFPAEQAFTKLNRIFVQVGRTGTINPVADLEPVVVGGATVSRATLHNYDEVRRKDVREGDIVIVQRAGDVIPEVVGPVLEKRVGDPPLPEEPTICPVCETPLQRREGEVALRCPNRHCPAQIAMKIQHFVGRRMMDIDGLGEKLIDRFLELGLIKTIPDIYRLHNHRETLVNLERLGEQSVDNLLRSIENTKHRPLARFLFALGIPEVGERGAQDLARELRTLDAVRSADYETLVALPNIGPRTAGEIVQWFDDEENRRLVDELLELGVAPEEGAAPSSDLFEGKTFVFTGKLERITREEGEAAVISLGGKAAGSVSKNTTYVVAGPGAGSKLAKAEQLKVEVLDEDGFLAMLPDGTL</sequence>
<evidence type="ECO:0000256" key="4">
    <source>
        <dbReference type="ARBA" id="ARBA00022598"/>
    </source>
</evidence>
<dbReference type="Pfam" id="PF03119">
    <property type="entry name" value="DNA_ligase_ZBD"/>
    <property type="match status" value="1"/>
</dbReference>
<evidence type="ECO:0000256" key="3">
    <source>
        <dbReference type="ARBA" id="ARBA00013308"/>
    </source>
</evidence>
<dbReference type="Pfam" id="PF01653">
    <property type="entry name" value="DNA_ligase_aden"/>
    <property type="match status" value="2"/>
</dbReference>
<dbReference type="AlphaFoldDB" id="A0A068NX11"/>
<dbReference type="PANTHER" id="PTHR23389:SF9">
    <property type="entry name" value="DNA LIGASE"/>
    <property type="match status" value="1"/>
</dbReference>
<dbReference type="SUPFAM" id="SSF52113">
    <property type="entry name" value="BRCT domain"/>
    <property type="match status" value="1"/>
</dbReference>
<evidence type="ECO:0000259" key="17">
    <source>
        <dbReference type="PROSITE" id="PS50172"/>
    </source>
</evidence>
<dbReference type="EC" id="6.5.1.2" evidence="2 15"/>
<comment type="catalytic activity">
    <reaction evidence="13 15 16">
        <text>NAD(+) + (deoxyribonucleotide)n-3'-hydroxyl + 5'-phospho-(deoxyribonucleotide)m = (deoxyribonucleotide)n+m + AMP + beta-nicotinamide D-nucleotide.</text>
        <dbReference type="EC" id="6.5.1.2"/>
    </reaction>
</comment>
<keyword evidence="8 15" id="KW-0862">Zinc</keyword>
<dbReference type="CDD" id="cd17748">
    <property type="entry name" value="BRCT_DNA_ligase_like"/>
    <property type="match status" value="1"/>
</dbReference>